<protein>
    <submittedName>
        <fullName evidence="1">Phage terminase, large subunit, PBSX family</fullName>
    </submittedName>
</protein>
<dbReference type="AlphaFoldDB" id="A0A1H1LR42"/>
<dbReference type="NCBIfam" id="TIGR01547">
    <property type="entry name" value="phage_term_2"/>
    <property type="match status" value="1"/>
</dbReference>
<gene>
    <name evidence="1" type="ORF">SAMN04488539_0301</name>
</gene>
<dbReference type="InterPro" id="IPR006437">
    <property type="entry name" value="Phage_terminase_lsu"/>
</dbReference>
<dbReference type="InterPro" id="IPR027417">
    <property type="entry name" value="P-loop_NTPase"/>
</dbReference>
<sequence length="431" mass="48817">MASTPGMSAMQRRSVKHSQCRVNIFDGSVRAGKTFGWLWIIISECADYTGSGSIVIFGKNRDSIYRNVFEPIENVDVFAPFRPFIRYRQGAATATIFGSRVHVIGANDEGSESRIRGMTIGRAFGDEITVLNKSFFKQMLARMSVAGAKLWGTTNPDSPAHWLKTDYLNKIPGSMHFDEDTPPGDELTNWSYWHFTMDDNPSLTDEYRDALAREYTGLWHKRFILGLWVSAEGAIYPMWDEDRHTIHPDRIPTITRTIALGIDYGTTHPTRGMLLGAGEVDGETKLIVLDEWAPPTGTTDAKLSADLKRKRDEWREKWPEPEWTYTDPAAKSFSIQLWEDNHPDLAKADNAVLDGIRTVASLLDNDQLLVSKDCTELIRELPGYRWDEKAANRGVEAPVKELDDAVDSLRYAVFSSRWEWAHLLDRVLEPA</sequence>
<dbReference type="Pfam" id="PF03237">
    <property type="entry name" value="Terminase_6N"/>
    <property type="match status" value="1"/>
</dbReference>
<dbReference type="Gene3D" id="3.30.420.280">
    <property type="match status" value="1"/>
</dbReference>
<dbReference type="EMBL" id="LT629765">
    <property type="protein sequence ID" value="SDR76782.1"/>
    <property type="molecule type" value="Genomic_DNA"/>
</dbReference>
<dbReference type="Gene3D" id="3.40.50.300">
    <property type="entry name" value="P-loop containing nucleotide triphosphate hydrolases"/>
    <property type="match status" value="1"/>
</dbReference>
<dbReference type="Proteomes" id="UP000182237">
    <property type="component" value="Chromosome I"/>
</dbReference>
<keyword evidence="2" id="KW-1185">Reference proteome</keyword>
<name>A0A1H1LR42_9CORY</name>
<dbReference type="eggNOG" id="COG1783">
    <property type="taxonomic scope" value="Bacteria"/>
</dbReference>
<accession>A0A1H1LR42</accession>
<reference evidence="1 2" key="1">
    <citation type="submission" date="2016-10" db="EMBL/GenBank/DDBJ databases">
        <authorList>
            <person name="de Groot N.N."/>
        </authorList>
    </citation>
    <scope>NUCLEOTIDE SEQUENCE [LARGE SCALE GENOMIC DNA]</scope>
    <source>
        <strain evidence="1 2">DSM 45434</strain>
    </source>
</reference>
<dbReference type="STRING" id="1203190.GCA_000312345_00469"/>
<organism evidence="1 2">
    <name type="scientific">Corynebacterium timonense</name>
    <dbReference type="NCBI Taxonomy" id="441500"/>
    <lineage>
        <taxon>Bacteria</taxon>
        <taxon>Bacillati</taxon>
        <taxon>Actinomycetota</taxon>
        <taxon>Actinomycetes</taxon>
        <taxon>Mycobacteriales</taxon>
        <taxon>Corynebacteriaceae</taxon>
        <taxon>Corynebacterium</taxon>
    </lineage>
</organism>
<dbReference type="RefSeq" id="WP_019193336.1">
    <property type="nucleotide sequence ID" value="NZ_LT629765.1"/>
</dbReference>
<proteinExistence type="predicted"/>
<evidence type="ECO:0000313" key="1">
    <source>
        <dbReference type="EMBL" id="SDR76782.1"/>
    </source>
</evidence>
<evidence type="ECO:0000313" key="2">
    <source>
        <dbReference type="Proteomes" id="UP000182237"/>
    </source>
</evidence>